<dbReference type="EMBL" id="JAGINW010000001">
    <property type="protein sequence ID" value="MBP2322782.1"/>
    <property type="molecule type" value="Genomic_DNA"/>
</dbReference>
<keyword evidence="3 5" id="KW-0067">ATP-binding</keyword>
<dbReference type="Gene3D" id="3.40.50.300">
    <property type="entry name" value="P-loop containing nucleotide triphosphate hydrolases"/>
    <property type="match status" value="1"/>
</dbReference>
<evidence type="ECO:0000256" key="2">
    <source>
        <dbReference type="ARBA" id="ARBA00022741"/>
    </source>
</evidence>
<dbReference type="InterPro" id="IPR027417">
    <property type="entry name" value="P-loop_NTPase"/>
</dbReference>
<feature type="domain" description="ABC transporter" evidence="4">
    <location>
        <begin position="5"/>
        <end position="215"/>
    </location>
</feature>
<sequence length="216" mass="22466">MTASSTVLSVSGVSRSFSSPVLVDVGLELREGELVTLVGRSGSGKSALLALLAGFDVPDAGSVQVAGLPEGVCPPWSTMAVLPQSFGLLDELTLEENVASPMLFSGGPVADAMARAADLLGTLGIGKLARRYPAEVSIGQRQRVALARAVAGRPKVLLADEPTAHLDHATIELAVRLLLDFVAEGSACLIATHDPTLTARAHRRLELKEGQLITAR</sequence>
<protein>
    <submittedName>
        <fullName evidence="5">ABC transport system ATP-binding protein</fullName>
    </submittedName>
</protein>
<comment type="similarity">
    <text evidence="1">Belongs to the ABC transporter superfamily.</text>
</comment>
<evidence type="ECO:0000313" key="5">
    <source>
        <dbReference type="EMBL" id="MBP2322782.1"/>
    </source>
</evidence>
<dbReference type="SUPFAM" id="SSF52540">
    <property type="entry name" value="P-loop containing nucleoside triphosphate hydrolases"/>
    <property type="match status" value="1"/>
</dbReference>
<reference evidence="5 6" key="1">
    <citation type="submission" date="2021-03" db="EMBL/GenBank/DDBJ databases">
        <title>Sequencing the genomes of 1000 actinobacteria strains.</title>
        <authorList>
            <person name="Klenk H.-P."/>
        </authorList>
    </citation>
    <scope>NUCLEOTIDE SEQUENCE [LARGE SCALE GENOMIC DNA]</scope>
    <source>
        <strain evidence="5 6">DSM 46670</strain>
    </source>
</reference>
<dbReference type="InterPro" id="IPR003439">
    <property type="entry name" value="ABC_transporter-like_ATP-bd"/>
</dbReference>
<dbReference type="GO" id="GO:0005524">
    <property type="term" value="F:ATP binding"/>
    <property type="evidence" value="ECO:0007669"/>
    <property type="project" value="UniProtKB-KW"/>
</dbReference>
<evidence type="ECO:0000313" key="6">
    <source>
        <dbReference type="Proteomes" id="UP001519332"/>
    </source>
</evidence>
<name>A0ABS4TED9_9PSEU</name>
<accession>A0ABS4TED9</accession>
<dbReference type="Proteomes" id="UP001519332">
    <property type="component" value="Unassembled WGS sequence"/>
</dbReference>
<dbReference type="PANTHER" id="PTHR24220">
    <property type="entry name" value="IMPORT ATP-BINDING PROTEIN"/>
    <property type="match status" value="1"/>
</dbReference>
<evidence type="ECO:0000259" key="4">
    <source>
        <dbReference type="PROSITE" id="PS50893"/>
    </source>
</evidence>
<comment type="caution">
    <text evidence="5">The sequence shown here is derived from an EMBL/GenBank/DDBJ whole genome shotgun (WGS) entry which is preliminary data.</text>
</comment>
<evidence type="ECO:0000256" key="1">
    <source>
        <dbReference type="ARBA" id="ARBA00005417"/>
    </source>
</evidence>
<dbReference type="PANTHER" id="PTHR24220:SF689">
    <property type="entry name" value="LIPOPROTEIN-RELEASING SYSTEM ATP-BINDING PROTEIN LOLD"/>
    <property type="match status" value="1"/>
</dbReference>
<organism evidence="5 6">
    <name type="scientific">Kibdelosporangium banguiense</name>
    <dbReference type="NCBI Taxonomy" id="1365924"/>
    <lineage>
        <taxon>Bacteria</taxon>
        <taxon>Bacillati</taxon>
        <taxon>Actinomycetota</taxon>
        <taxon>Actinomycetes</taxon>
        <taxon>Pseudonocardiales</taxon>
        <taxon>Pseudonocardiaceae</taxon>
        <taxon>Kibdelosporangium</taxon>
    </lineage>
</organism>
<gene>
    <name evidence="5" type="ORF">JOF56_003167</name>
</gene>
<dbReference type="PROSITE" id="PS50893">
    <property type="entry name" value="ABC_TRANSPORTER_2"/>
    <property type="match status" value="1"/>
</dbReference>
<dbReference type="InterPro" id="IPR015854">
    <property type="entry name" value="ABC_transpr_LolD-like"/>
</dbReference>
<keyword evidence="2" id="KW-0547">Nucleotide-binding</keyword>
<evidence type="ECO:0000256" key="3">
    <source>
        <dbReference type="ARBA" id="ARBA00022840"/>
    </source>
</evidence>
<keyword evidence="6" id="KW-1185">Reference proteome</keyword>
<dbReference type="RefSeq" id="WP_209638465.1">
    <property type="nucleotide sequence ID" value="NZ_JAGINW010000001.1"/>
</dbReference>
<proteinExistence type="inferred from homology"/>
<dbReference type="Pfam" id="PF00005">
    <property type="entry name" value="ABC_tran"/>
    <property type="match status" value="1"/>
</dbReference>
<dbReference type="InterPro" id="IPR003593">
    <property type="entry name" value="AAA+_ATPase"/>
</dbReference>
<dbReference type="SMART" id="SM00382">
    <property type="entry name" value="AAA"/>
    <property type="match status" value="1"/>
</dbReference>